<proteinExistence type="predicted"/>
<feature type="domain" description="6-phosphofructo-2-kinase" evidence="5">
    <location>
        <begin position="153"/>
        <end position="290"/>
    </location>
</feature>
<dbReference type="InterPro" id="IPR029033">
    <property type="entry name" value="His_PPase_superfam"/>
</dbReference>
<dbReference type="InterPro" id="IPR013079">
    <property type="entry name" value="6Phosfructo_kin"/>
</dbReference>
<dbReference type="GO" id="GO:0005524">
    <property type="term" value="F:ATP binding"/>
    <property type="evidence" value="ECO:0007669"/>
    <property type="project" value="UniProtKB-KW"/>
</dbReference>
<dbReference type="InterPro" id="IPR003094">
    <property type="entry name" value="6Pfruct_kin"/>
</dbReference>
<evidence type="ECO:0000256" key="1">
    <source>
        <dbReference type="ARBA" id="ARBA00022741"/>
    </source>
</evidence>
<dbReference type="Proteomes" id="UP001054902">
    <property type="component" value="Unassembled WGS sequence"/>
</dbReference>
<dbReference type="Pfam" id="PF01591">
    <property type="entry name" value="6PF2K"/>
    <property type="match status" value="2"/>
</dbReference>
<accession>A0AAD3CWW8</accession>
<feature type="domain" description="6-phosphofructo-2-kinase" evidence="5">
    <location>
        <begin position="38"/>
        <end position="140"/>
    </location>
</feature>
<evidence type="ECO:0000256" key="3">
    <source>
        <dbReference type="SAM" id="Coils"/>
    </source>
</evidence>
<dbReference type="PIRSF" id="PIRSF000709">
    <property type="entry name" value="6PFK_2-Ptase"/>
    <property type="match status" value="1"/>
</dbReference>
<evidence type="ECO:0000256" key="4">
    <source>
        <dbReference type="SAM" id="MobiDB-lite"/>
    </source>
</evidence>
<dbReference type="PANTHER" id="PTHR10606">
    <property type="entry name" value="6-PHOSPHOFRUCTO-2-KINASE/FRUCTOSE-2,6-BISPHOSPHATASE"/>
    <property type="match status" value="1"/>
</dbReference>
<dbReference type="GO" id="GO:0005829">
    <property type="term" value="C:cytosol"/>
    <property type="evidence" value="ECO:0007669"/>
    <property type="project" value="TreeGrafter"/>
</dbReference>
<keyword evidence="3" id="KW-0175">Coiled coil</keyword>
<dbReference type="SUPFAM" id="SSF53254">
    <property type="entry name" value="Phosphoglycerate mutase-like"/>
    <property type="match status" value="1"/>
</dbReference>
<keyword evidence="7" id="KW-1185">Reference proteome</keyword>
<dbReference type="Gene3D" id="3.40.50.300">
    <property type="entry name" value="P-loop containing nucleotide triphosphate hydrolases"/>
    <property type="match status" value="1"/>
</dbReference>
<feature type="region of interest" description="Disordered" evidence="4">
    <location>
        <begin position="309"/>
        <end position="328"/>
    </location>
</feature>
<evidence type="ECO:0000313" key="6">
    <source>
        <dbReference type="EMBL" id="GFH53726.1"/>
    </source>
</evidence>
<sequence length="599" mass="67327">MADTKVPKDYYEKGSTQVTEVSAVTLKKLAQRRNLTGSSERLVLVLVGLPGRGKSFIARKLQSFLTWRGNECKVFNVGKYRRQVQKEAELAEAEEANDLRQKVGACDADFFDSKNPKAQQMRQRSAELAMKDMLAWLDYEKPIEETMKGLTTVEQIAAKASIVSSRIAIFDATNSTVERRKWVLEEATSPEKRAGKKTGCVFVESICDDEELLEENFAFKVKNSPDFANMTQEEAIADLRKRVRKYEEAYETIDDDTQSYIKIFNLSSKLLVNHIYGRMAKVIVPCLMSWNIGARPIYLIRAGETIGSAHEEDPTKPRKITRGDKLGPRGKHFREALEKFMTEEGEGFSKKSEDALRMAFAPRHGRETGTSISGLADYEISDAENADLKVPFNIHIMSSTMPRAVETASWQSLPFNIDELPNLNPLDKGDYSGMELEEVKDVDPEWYSMLEKDPFATRFPGGECYADLIHRLETCIIDMEQQVNMTCVVSHVSTLQVLMAYFRRTPIKECTSIEVPMHTVIKYTPVTGGGWTESMHKVCNPEELDTTNHNVVLVQTQQVNTPIWGDHLKSANNSPGSSPHGSVRNVIGACLSGTFDSTN</sequence>
<dbReference type="GO" id="GO:0006000">
    <property type="term" value="P:fructose metabolic process"/>
    <property type="evidence" value="ECO:0007669"/>
    <property type="project" value="InterPro"/>
</dbReference>
<dbReference type="PANTHER" id="PTHR10606:SF49">
    <property type="entry name" value="6-PHOSPHOFRUCTO-2-KINASE DOMAIN-CONTAINING PROTEIN"/>
    <property type="match status" value="1"/>
</dbReference>
<gene>
    <name evidence="6" type="ORF">CTEN210_10202</name>
</gene>
<name>A0AAD3CWW8_9STRA</name>
<comment type="caution">
    <text evidence="6">The sequence shown here is derived from an EMBL/GenBank/DDBJ whole genome shotgun (WGS) entry which is preliminary data.</text>
</comment>
<feature type="coiled-coil region" evidence="3">
    <location>
        <begin position="229"/>
        <end position="256"/>
    </location>
</feature>
<dbReference type="Gene3D" id="3.40.50.1240">
    <property type="entry name" value="Phosphoglycerate mutase-like"/>
    <property type="match status" value="1"/>
</dbReference>
<protein>
    <recommendedName>
        <fullName evidence="5">6-phosphofructo-2-kinase domain-containing protein</fullName>
    </recommendedName>
</protein>
<evidence type="ECO:0000313" key="7">
    <source>
        <dbReference type="Proteomes" id="UP001054902"/>
    </source>
</evidence>
<dbReference type="SUPFAM" id="SSF52540">
    <property type="entry name" value="P-loop containing nucleoside triphosphate hydrolases"/>
    <property type="match status" value="1"/>
</dbReference>
<dbReference type="AlphaFoldDB" id="A0AAD3CWW8"/>
<keyword evidence="1" id="KW-0547">Nucleotide-binding</keyword>
<dbReference type="FunFam" id="3.40.50.300:FF:000644">
    <property type="entry name" value="GpmB, Fructose-2,6-bisphosphatase"/>
    <property type="match status" value="1"/>
</dbReference>
<reference evidence="6 7" key="1">
    <citation type="journal article" date="2021" name="Sci. Rep.">
        <title>The genome of the diatom Chaetoceros tenuissimus carries an ancient integrated fragment of an extant virus.</title>
        <authorList>
            <person name="Hongo Y."/>
            <person name="Kimura K."/>
            <person name="Takaki Y."/>
            <person name="Yoshida Y."/>
            <person name="Baba S."/>
            <person name="Kobayashi G."/>
            <person name="Nagasaki K."/>
            <person name="Hano T."/>
            <person name="Tomaru Y."/>
        </authorList>
    </citation>
    <scope>NUCLEOTIDE SEQUENCE [LARGE SCALE GENOMIC DNA]</scope>
    <source>
        <strain evidence="6 7">NIES-3715</strain>
    </source>
</reference>
<evidence type="ECO:0000259" key="5">
    <source>
        <dbReference type="Pfam" id="PF01591"/>
    </source>
</evidence>
<dbReference type="GO" id="GO:0006003">
    <property type="term" value="P:fructose 2,6-bisphosphate metabolic process"/>
    <property type="evidence" value="ECO:0007669"/>
    <property type="project" value="InterPro"/>
</dbReference>
<dbReference type="EMBL" id="BLLK01000047">
    <property type="protein sequence ID" value="GFH53726.1"/>
    <property type="molecule type" value="Genomic_DNA"/>
</dbReference>
<dbReference type="Pfam" id="PF00300">
    <property type="entry name" value="His_Phos_1"/>
    <property type="match status" value="1"/>
</dbReference>
<dbReference type="GO" id="GO:0004331">
    <property type="term" value="F:fructose-2,6-bisphosphate 2-phosphatase activity"/>
    <property type="evidence" value="ECO:0007669"/>
    <property type="project" value="TreeGrafter"/>
</dbReference>
<dbReference type="InterPro" id="IPR027417">
    <property type="entry name" value="P-loop_NTPase"/>
</dbReference>
<organism evidence="6 7">
    <name type="scientific">Chaetoceros tenuissimus</name>
    <dbReference type="NCBI Taxonomy" id="426638"/>
    <lineage>
        <taxon>Eukaryota</taxon>
        <taxon>Sar</taxon>
        <taxon>Stramenopiles</taxon>
        <taxon>Ochrophyta</taxon>
        <taxon>Bacillariophyta</taxon>
        <taxon>Coscinodiscophyceae</taxon>
        <taxon>Chaetocerotophycidae</taxon>
        <taxon>Chaetocerotales</taxon>
        <taxon>Chaetocerotaceae</taxon>
        <taxon>Chaetoceros</taxon>
    </lineage>
</organism>
<keyword evidence="2" id="KW-0067">ATP-binding</keyword>
<dbReference type="InterPro" id="IPR013078">
    <property type="entry name" value="His_Pase_superF_clade-1"/>
</dbReference>
<dbReference type="GO" id="GO:0003873">
    <property type="term" value="F:6-phosphofructo-2-kinase activity"/>
    <property type="evidence" value="ECO:0007669"/>
    <property type="project" value="InterPro"/>
</dbReference>
<evidence type="ECO:0000256" key="2">
    <source>
        <dbReference type="ARBA" id="ARBA00022840"/>
    </source>
</evidence>